<dbReference type="InterPro" id="IPR039535">
    <property type="entry name" value="ASST-like"/>
</dbReference>
<comment type="caution">
    <text evidence="3">The sequence shown here is derived from an EMBL/GenBank/DDBJ whole genome shotgun (WGS) entry which is preliminary data.</text>
</comment>
<sequence length="587" mass="66196">MQTCATPLRSQSRLRLVLALLLHGLVYLPAASASDLIARDNVKQPSVSWYDWGYYGSFPRRSYESFGAQSPWPALVRTDERCDDGYIFIEPRGLYVETPGPVILDNAGNLVWMQTLWGQAMDLKVQSFQGKDYITFWHGTDNGTFGEGYYLMLDESYEVFKKVTPVGQFTGDLHEFRITDTDTALMTIYHKQAADMSAFDIKDGWIFDSIFQEIDLVTGKLLFEWRASDHFAISETLADLHGDGGDPSSAFDFFHINSVDKDAKGNYLISSRYMCAVAAISSDDGSVLWQLGGKRNSFEDLSQGAATNFSWNHQAAWVDNSTLTVFDNGSNGRKNTAKFSRGLLVTLDTDAMTATLVQDYISPYKVRAVSQGSVQILPNSNVLVGWGHVPAFTEFSHDGEVLCETHIGPIRLDLFSWVKNYRTFKYSWVGRPNTLPDVAMRPKQKALYVSWNGATEVDKWWIQSGPEPSGDDFRQHNTIEKTTFETKIKIPDDADEFIRVVALDKNDKVLAHSQAVSKHEKTTVELLEAPSRGLMLQPFQIFLLCLFGVVIGFFITYYFRSTLRRGINRVLRRGGATFKYQSLPSYS</sequence>
<dbReference type="EMBL" id="JAZAVJ010000003">
    <property type="protein sequence ID" value="KAK7424693.1"/>
    <property type="molecule type" value="Genomic_DNA"/>
</dbReference>
<keyword evidence="4" id="KW-1185">Reference proteome</keyword>
<keyword evidence="2" id="KW-0732">Signal</keyword>
<accession>A0ABR1HTX6</accession>
<reference evidence="3 4" key="1">
    <citation type="journal article" date="2025" name="Microbiol. Resour. Announc.">
        <title>Draft genome sequences for Neonectria magnoliae and Neonectria punicea, canker pathogens of Liriodendron tulipifera and Acer saccharum in West Virginia.</title>
        <authorList>
            <person name="Petronek H.M."/>
            <person name="Kasson M.T."/>
            <person name="Metheny A.M."/>
            <person name="Stauder C.M."/>
            <person name="Lovett B."/>
            <person name="Lynch S.C."/>
            <person name="Garnas J.R."/>
            <person name="Kasson L.R."/>
            <person name="Stajich J.E."/>
        </authorList>
    </citation>
    <scope>NUCLEOTIDE SEQUENCE [LARGE SCALE GENOMIC DNA]</scope>
    <source>
        <strain evidence="3 4">NRRL 64653</strain>
    </source>
</reference>
<dbReference type="PANTHER" id="PTHR35340:SF5">
    <property type="entry name" value="ASST-DOMAIN-CONTAINING PROTEIN"/>
    <property type="match status" value="1"/>
</dbReference>
<evidence type="ECO:0000313" key="3">
    <source>
        <dbReference type="EMBL" id="KAK7424693.1"/>
    </source>
</evidence>
<evidence type="ECO:0008006" key="5">
    <source>
        <dbReference type="Google" id="ProtNLM"/>
    </source>
</evidence>
<keyword evidence="1" id="KW-0812">Transmembrane</keyword>
<evidence type="ECO:0000313" key="4">
    <source>
        <dbReference type="Proteomes" id="UP001498476"/>
    </source>
</evidence>
<dbReference type="Proteomes" id="UP001498476">
    <property type="component" value="Unassembled WGS sequence"/>
</dbReference>
<evidence type="ECO:0000256" key="2">
    <source>
        <dbReference type="SAM" id="SignalP"/>
    </source>
</evidence>
<dbReference type="PANTHER" id="PTHR35340">
    <property type="entry name" value="PQQ ENZYME REPEAT PROTEIN-RELATED"/>
    <property type="match status" value="1"/>
</dbReference>
<feature type="chain" id="PRO_5046852871" description="ASST-domain-containing protein" evidence="2">
    <location>
        <begin position="34"/>
        <end position="587"/>
    </location>
</feature>
<keyword evidence="1" id="KW-0472">Membrane</keyword>
<feature type="transmembrane region" description="Helical" evidence="1">
    <location>
        <begin position="539"/>
        <end position="559"/>
    </location>
</feature>
<gene>
    <name evidence="3" type="ORF">QQX98_000269</name>
</gene>
<evidence type="ECO:0000256" key="1">
    <source>
        <dbReference type="SAM" id="Phobius"/>
    </source>
</evidence>
<name>A0ABR1HTX6_9HYPO</name>
<proteinExistence type="predicted"/>
<dbReference type="Pfam" id="PF14269">
    <property type="entry name" value="Arylsulfotran_2"/>
    <property type="match status" value="1"/>
</dbReference>
<organism evidence="3 4">
    <name type="scientific">Neonectria punicea</name>
    <dbReference type="NCBI Taxonomy" id="979145"/>
    <lineage>
        <taxon>Eukaryota</taxon>
        <taxon>Fungi</taxon>
        <taxon>Dikarya</taxon>
        <taxon>Ascomycota</taxon>
        <taxon>Pezizomycotina</taxon>
        <taxon>Sordariomycetes</taxon>
        <taxon>Hypocreomycetidae</taxon>
        <taxon>Hypocreales</taxon>
        <taxon>Nectriaceae</taxon>
        <taxon>Neonectria</taxon>
    </lineage>
</organism>
<protein>
    <recommendedName>
        <fullName evidence="5">ASST-domain-containing protein</fullName>
    </recommendedName>
</protein>
<feature type="signal peptide" evidence="2">
    <location>
        <begin position="1"/>
        <end position="33"/>
    </location>
</feature>
<keyword evidence="1" id="KW-1133">Transmembrane helix</keyword>
<dbReference type="InterPro" id="IPR053143">
    <property type="entry name" value="Arylsulfate_ST"/>
</dbReference>